<name>A0A1I2ALS9_9BACT</name>
<dbReference type="InterPro" id="IPR014127">
    <property type="entry name" value="CHP02757"/>
</dbReference>
<dbReference type="EMBL" id="FONA01000011">
    <property type="protein sequence ID" value="SFE44921.1"/>
    <property type="molecule type" value="Genomic_DNA"/>
</dbReference>
<dbReference type="Proteomes" id="UP000181976">
    <property type="component" value="Unassembled WGS sequence"/>
</dbReference>
<dbReference type="InParanoid" id="A0A1I2ALS9"/>
<keyword evidence="2" id="KW-1185">Reference proteome</keyword>
<proteinExistence type="predicted"/>
<dbReference type="AlphaFoldDB" id="A0A1I2ALS9"/>
<evidence type="ECO:0000313" key="2">
    <source>
        <dbReference type="Proteomes" id="UP000181976"/>
    </source>
</evidence>
<sequence length="254" mass="29509">MDNKELKEFLDEKADYYQSRWFIDDDPVQIPHLFQEKEDIEISGFITAILSWGKRSMILSKCKELMQRMEMAPSDFVRNASDREFDRLAGFVYRTFNEVDARYFLKALHEIYVQYGGLEKVFSVGLTDNNGIVDAIAYFREVFLSFGPATRTGKHIANVRKNASAKRINMFLRWMVRCHSPVDFGLWSSISPAHLLIPLDIHVGRVARALGLLTRRANDMKSVLELTGRLKEYRPHDPVFYDYALFGLGVYEKF</sequence>
<protein>
    <submittedName>
        <fullName evidence="1">TIGR02757 family protein</fullName>
    </submittedName>
</protein>
<dbReference type="STRING" id="385682.SAMN05444380_111107"/>
<dbReference type="eggNOG" id="COG0177">
    <property type="taxonomic scope" value="Bacteria"/>
</dbReference>
<reference evidence="1 2" key="1">
    <citation type="submission" date="2016-10" db="EMBL/GenBank/DDBJ databases">
        <authorList>
            <person name="de Groot N.N."/>
        </authorList>
    </citation>
    <scope>NUCLEOTIDE SEQUENCE [LARGE SCALE GENOMIC DNA]</scope>
    <source>
        <strain evidence="1 2">DSM 19012</strain>
    </source>
</reference>
<evidence type="ECO:0000313" key="1">
    <source>
        <dbReference type="EMBL" id="SFE44921.1"/>
    </source>
</evidence>
<dbReference type="Pfam" id="PF09674">
    <property type="entry name" value="DUF2400"/>
    <property type="match status" value="1"/>
</dbReference>
<organism evidence="1 2">
    <name type="scientific">Thermophagus xiamenensis</name>
    <dbReference type="NCBI Taxonomy" id="385682"/>
    <lineage>
        <taxon>Bacteria</taxon>
        <taxon>Pseudomonadati</taxon>
        <taxon>Bacteroidota</taxon>
        <taxon>Bacteroidia</taxon>
        <taxon>Marinilabiliales</taxon>
        <taxon>Marinilabiliaceae</taxon>
        <taxon>Thermophagus</taxon>
    </lineage>
</organism>
<dbReference type="NCBIfam" id="TIGR02757">
    <property type="entry name" value="TIGR02757 family protein"/>
    <property type="match status" value="1"/>
</dbReference>
<gene>
    <name evidence="1" type="ORF">SAMN05444380_111107</name>
</gene>
<accession>A0A1I2ALS9</accession>